<feature type="transmembrane region" description="Helical" evidence="1">
    <location>
        <begin position="232"/>
        <end position="253"/>
    </location>
</feature>
<dbReference type="PANTHER" id="PTHR34094">
    <property type="match status" value="1"/>
</dbReference>
<feature type="transmembrane region" description="Helical" evidence="1">
    <location>
        <begin position="127"/>
        <end position="145"/>
    </location>
</feature>
<feature type="transmembrane region" description="Helical" evidence="1">
    <location>
        <begin position="20"/>
        <end position="39"/>
    </location>
</feature>
<keyword evidence="5" id="KW-1185">Reference proteome</keyword>
<evidence type="ECO:0000313" key="4">
    <source>
        <dbReference type="EMBL" id="WIV18672.1"/>
    </source>
</evidence>
<gene>
    <name evidence="4" type="ORF">QPK24_20355</name>
</gene>
<keyword evidence="1" id="KW-0812">Transmembrane</keyword>
<evidence type="ECO:0000313" key="5">
    <source>
        <dbReference type="Proteomes" id="UP001236415"/>
    </source>
</evidence>
<protein>
    <submittedName>
        <fullName evidence="4">DUF4097 family beta strand repeat-containing protein</fullName>
    </submittedName>
</protein>
<keyword evidence="1" id="KW-0472">Membrane</keyword>
<evidence type="ECO:0000256" key="1">
    <source>
        <dbReference type="SAM" id="Phobius"/>
    </source>
</evidence>
<reference evidence="4 5" key="1">
    <citation type="submission" date="2023-06" db="EMBL/GenBank/DDBJ databases">
        <title>Paenibacillus polygonum sp. nov., an endophytic bacterium, isolated from Polygonum lapathifolium L. in Nanji Wetland National Nature Reserve, South of Poyang Lake, Jiangxi Province, China.</title>
        <authorList>
            <person name="Yu Z."/>
        </authorList>
    </citation>
    <scope>NUCLEOTIDE SEQUENCE [LARGE SCALE GENOMIC DNA]</scope>
    <source>
        <strain evidence="4 5">C31</strain>
    </source>
</reference>
<dbReference type="PANTHER" id="PTHR34094:SF1">
    <property type="entry name" value="PROTEIN FAM185A"/>
    <property type="match status" value="1"/>
</dbReference>
<organism evidence="4 5">
    <name type="scientific">Paenibacillus polygoni</name>
    <dbReference type="NCBI Taxonomy" id="3050112"/>
    <lineage>
        <taxon>Bacteria</taxon>
        <taxon>Bacillati</taxon>
        <taxon>Bacillota</taxon>
        <taxon>Bacilli</taxon>
        <taxon>Bacillales</taxon>
        <taxon>Paenibacillaceae</taxon>
        <taxon>Paenibacillus</taxon>
    </lineage>
</organism>
<dbReference type="InterPro" id="IPR025164">
    <property type="entry name" value="Toastrack_DUF4097"/>
</dbReference>
<sequence length="636" mass="71165">MQPSMQSGSSRRFTRKKHKFIAGLLSALLPGLGHLYLGVYIKGLTFIFLLLLDLSALLYFSTIGIQINVPLLILLGLLIPVLYFINIYEVLQLADQIVMRKRRPQGQSDDEDKTLAPHIRFLAWERGISFGILLIFGGTLMVLFIQRPRWLQQYIALYGTTGTAVILILIGGILLVREILLSLSFWKKQKKKRVALPYKIRIGRYTAALFIMVTGTLLLLDQIDQTEYTFELLRYWPFILVVWGIEFIISFILHQQLRPSSKRKYKSRFKPDFKGIVFSVTLIACIFVVTQQDHYTHLWNRVSLNLTSASMDYSEAADNRIVKDTITVPVEMSTASVLVENVNGDIRVNRGDVDEIQINTIVWVDQVEEIEAEAVAEASEVKVSEGKTIHVSTSPQGYGSESKRQPRLNMTITIPDDRRFDLEVRTSNGAIYMDRPQAINNINVESGNGKIYIHSAIGDIRAKTLNGNISVANVTGSASLDTNRGDLRAEDVSKEISLSTQVGHIQASGIVGDIEAKTRNGNIKVMNPLQDLSLETLNGAVQVTSSMVGGNWNIYSAVGDINLSLPHDGDYTLEGSSTYGNLNSELPFIIKNREIQGTVGEGEYKIKVEGNSDLIINQTQITEDIKEQQKTPRDEL</sequence>
<evidence type="ECO:0000259" key="2">
    <source>
        <dbReference type="Pfam" id="PF13349"/>
    </source>
</evidence>
<name>A0ABY8X2G4_9BACL</name>
<feature type="transmembrane region" description="Helical" evidence="1">
    <location>
        <begin position="157"/>
        <end position="181"/>
    </location>
</feature>
<feature type="transmembrane region" description="Helical" evidence="1">
    <location>
        <begin position="71"/>
        <end position="91"/>
    </location>
</feature>
<dbReference type="Proteomes" id="UP001236415">
    <property type="component" value="Chromosome"/>
</dbReference>
<dbReference type="RefSeq" id="WP_285744235.1">
    <property type="nucleotide sequence ID" value="NZ_CP127162.1"/>
</dbReference>
<proteinExistence type="predicted"/>
<dbReference type="Pfam" id="PF13349">
    <property type="entry name" value="DUF4097"/>
    <property type="match status" value="1"/>
</dbReference>
<feature type="domain" description="DUF4097" evidence="2">
    <location>
        <begin position="457"/>
        <end position="613"/>
    </location>
</feature>
<feature type="transmembrane region" description="Helical" evidence="1">
    <location>
        <begin position="202"/>
        <end position="220"/>
    </location>
</feature>
<keyword evidence="1" id="KW-1133">Transmembrane helix</keyword>
<feature type="transmembrane region" description="Helical" evidence="1">
    <location>
        <begin position="273"/>
        <end position="290"/>
    </location>
</feature>
<dbReference type="Pfam" id="PF22570">
    <property type="entry name" value="LiaF-TM"/>
    <property type="match status" value="1"/>
</dbReference>
<feature type="transmembrane region" description="Helical" evidence="1">
    <location>
        <begin position="46"/>
        <end position="65"/>
    </location>
</feature>
<accession>A0ABY8X2G4</accession>
<feature type="domain" description="LiaF transmembrane" evidence="3">
    <location>
        <begin position="207"/>
        <end position="292"/>
    </location>
</feature>
<dbReference type="InterPro" id="IPR054331">
    <property type="entry name" value="LiaF_TM"/>
</dbReference>
<evidence type="ECO:0000259" key="3">
    <source>
        <dbReference type="Pfam" id="PF22570"/>
    </source>
</evidence>
<dbReference type="EMBL" id="CP127162">
    <property type="protein sequence ID" value="WIV18672.1"/>
    <property type="molecule type" value="Genomic_DNA"/>
</dbReference>